<dbReference type="Gene3D" id="3.40.430.10">
    <property type="entry name" value="Dihydrofolate Reductase, subunit A"/>
    <property type="match status" value="1"/>
</dbReference>
<dbReference type="GO" id="GO:0046654">
    <property type="term" value="P:tetrahydrofolate biosynthetic process"/>
    <property type="evidence" value="ECO:0007669"/>
    <property type="project" value="UniProtKB-UniPathway"/>
</dbReference>
<gene>
    <name evidence="10" type="ORF">CPE01_25480</name>
</gene>
<keyword evidence="11" id="KW-1185">Reference proteome</keyword>
<dbReference type="SUPFAM" id="SSF53597">
    <property type="entry name" value="Dihydrofolate reductase-like"/>
    <property type="match status" value="1"/>
</dbReference>
<evidence type="ECO:0000256" key="3">
    <source>
        <dbReference type="ARBA" id="ARBA00012856"/>
    </source>
</evidence>
<evidence type="ECO:0000256" key="5">
    <source>
        <dbReference type="ARBA" id="ARBA00022857"/>
    </source>
</evidence>
<evidence type="ECO:0000259" key="9">
    <source>
        <dbReference type="PROSITE" id="PS51330"/>
    </source>
</evidence>
<comment type="catalytic activity">
    <reaction evidence="7">
        <text>(6S)-5,6,7,8-tetrahydrofolate + NADP(+) = 7,8-dihydrofolate + NADPH + H(+)</text>
        <dbReference type="Rhea" id="RHEA:15009"/>
        <dbReference type="ChEBI" id="CHEBI:15378"/>
        <dbReference type="ChEBI" id="CHEBI:57451"/>
        <dbReference type="ChEBI" id="CHEBI:57453"/>
        <dbReference type="ChEBI" id="CHEBI:57783"/>
        <dbReference type="ChEBI" id="CHEBI:58349"/>
        <dbReference type="EC" id="1.5.1.3"/>
    </reaction>
</comment>
<dbReference type="GO" id="GO:0006730">
    <property type="term" value="P:one-carbon metabolic process"/>
    <property type="evidence" value="ECO:0007669"/>
    <property type="project" value="UniProtKB-KW"/>
</dbReference>
<dbReference type="GO" id="GO:0004146">
    <property type="term" value="F:dihydrofolate reductase activity"/>
    <property type="evidence" value="ECO:0007669"/>
    <property type="project" value="UniProtKB-EC"/>
</dbReference>
<dbReference type="PROSITE" id="PS00075">
    <property type="entry name" value="DHFR_1"/>
    <property type="match status" value="1"/>
</dbReference>
<dbReference type="InterPro" id="IPR012259">
    <property type="entry name" value="DHFR"/>
</dbReference>
<evidence type="ECO:0000256" key="4">
    <source>
        <dbReference type="ARBA" id="ARBA00022563"/>
    </source>
</evidence>
<dbReference type="GO" id="GO:0050661">
    <property type="term" value="F:NADP binding"/>
    <property type="evidence" value="ECO:0007669"/>
    <property type="project" value="InterPro"/>
</dbReference>
<comment type="similarity">
    <text evidence="2 7 8">Belongs to the dihydrofolate reductase family.</text>
</comment>
<dbReference type="GO" id="GO:0046655">
    <property type="term" value="P:folic acid metabolic process"/>
    <property type="evidence" value="ECO:0007669"/>
    <property type="project" value="TreeGrafter"/>
</dbReference>
<dbReference type="CDD" id="cd00209">
    <property type="entry name" value="DHFR"/>
    <property type="match status" value="1"/>
</dbReference>
<reference evidence="10 11" key="1">
    <citation type="submission" date="2019-07" db="EMBL/GenBank/DDBJ databases">
        <title>Whole genome shotgun sequence of Cellulomonas persica NBRC 101101.</title>
        <authorList>
            <person name="Hosoyama A."/>
            <person name="Uohara A."/>
            <person name="Ohji S."/>
            <person name="Ichikawa N."/>
        </authorList>
    </citation>
    <scope>NUCLEOTIDE SEQUENCE [LARGE SCALE GENOMIC DNA]</scope>
    <source>
        <strain evidence="10 11">NBRC 101101</strain>
    </source>
</reference>
<dbReference type="Proteomes" id="UP000321386">
    <property type="component" value="Unassembled WGS sequence"/>
</dbReference>
<dbReference type="PROSITE" id="PS51330">
    <property type="entry name" value="DHFR_2"/>
    <property type="match status" value="1"/>
</dbReference>
<dbReference type="AlphaFoldDB" id="A0A510V157"/>
<dbReference type="PANTHER" id="PTHR48069:SF3">
    <property type="entry name" value="DIHYDROFOLATE REDUCTASE"/>
    <property type="match status" value="1"/>
</dbReference>
<accession>A0A510V157</accession>
<keyword evidence="5 7" id="KW-0521">NADP</keyword>
<proteinExistence type="inferred from homology"/>
<protein>
    <recommendedName>
        <fullName evidence="3 7">Dihydrofolate reductase</fullName>
        <ecNumber evidence="3 7">1.5.1.3</ecNumber>
    </recommendedName>
</protein>
<organism evidence="10 11">
    <name type="scientific">Cellulomonas persica</name>
    <dbReference type="NCBI Taxonomy" id="76861"/>
    <lineage>
        <taxon>Bacteria</taxon>
        <taxon>Bacillati</taxon>
        <taxon>Actinomycetota</taxon>
        <taxon>Actinomycetes</taxon>
        <taxon>Micrococcales</taxon>
        <taxon>Cellulomonadaceae</taxon>
        <taxon>Cellulomonas</taxon>
    </lineage>
</organism>
<dbReference type="Pfam" id="PF00186">
    <property type="entry name" value="DHFR_1"/>
    <property type="match status" value="1"/>
</dbReference>
<dbReference type="EMBL" id="BJUA01000013">
    <property type="protein sequence ID" value="GEK18815.1"/>
    <property type="molecule type" value="Genomic_DNA"/>
</dbReference>
<keyword evidence="4 7" id="KW-0554">One-carbon metabolism</keyword>
<evidence type="ECO:0000256" key="1">
    <source>
        <dbReference type="ARBA" id="ARBA00004903"/>
    </source>
</evidence>
<dbReference type="RefSeq" id="WP_146807207.1">
    <property type="nucleotide sequence ID" value="NZ_BJUA01000013.1"/>
</dbReference>
<dbReference type="GO" id="GO:0005829">
    <property type="term" value="C:cytosol"/>
    <property type="evidence" value="ECO:0007669"/>
    <property type="project" value="TreeGrafter"/>
</dbReference>
<dbReference type="GO" id="GO:0046452">
    <property type="term" value="P:dihydrofolate metabolic process"/>
    <property type="evidence" value="ECO:0007669"/>
    <property type="project" value="TreeGrafter"/>
</dbReference>
<evidence type="ECO:0000256" key="2">
    <source>
        <dbReference type="ARBA" id="ARBA00009539"/>
    </source>
</evidence>
<feature type="domain" description="DHFR" evidence="9">
    <location>
        <begin position="8"/>
        <end position="174"/>
    </location>
</feature>
<dbReference type="InterPro" id="IPR017925">
    <property type="entry name" value="DHFR_CS"/>
</dbReference>
<evidence type="ECO:0000256" key="8">
    <source>
        <dbReference type="RuleBase" id="RU004474"/>
    </source>
</evidence>
<comment type="caution">
    <text evidence="10">The sequence shown here is derived from an EMBL/GenBank/DDBJ whole genome shotgun (WGS) entry which is preliminary data.</text>
</comment>
<dbReference type="InterPro" id="IPR024072">
    <property type="entry name" value="DHFR-like_dom_sf"/>
</dbReference>
<dbReference type="PANTHER" id="PTHR48069">
    <property type="entry name" value="DIHYDROFOLATE REDUCTASE"/>
    <property type="match status" value="1"/>
</dbReference>
<dbReference type="UniPathway" id="UPA00077">
    <property type="reaction ID" value="UER00158"/>
</dbReference>
<dbReference type="PIRSF" id="PIRSF000194">
    <property type="entry name" value="DHFR"/>
    <property type="match status" value="1"/>
</dbReference>
<comment type="pathway">
    <text evidence="1 7">Cofactor biosynthesis; tetrahydrofolate biosynthesis; 5,6,7,8-tetrahydrofolate from 7,8-dihydrofolate: step 1/1.</text>
</comment>
<evidence type="ECO:0000256" key="7">
    <source>
        <dbReference type="PIRNR" id="PIRNR000194"/>
    </source>
</evidence>
<evidence type="ECO:0000313" key="11">
    <source>
        <dbReference type="Proteomes" id="UP000321386"/>
    </source>
</evidence>
<evidence type="ECO:0000313" key="10">
    <source>
        <dbReference type="EMBL" id="GEK18815.1"/>
    </source>
</evidence>
<sequence length="175" mass="18819">MTTTREPHVALVWAQSPAGVIGVDGGLPWRVPEDLARFKELTGGHPVVMGRATWDSLPPRWRPLPGRTNVVLSRAADLALDGATVCADLDGALAVAAASAGGEQVWVVGGGAVYALALARADRVELTTVDVEVEGDTYAPHLPHDEWRRASVDPDEGWHTSSSGVRYRFESYVRR</sequence>
<keyword evidence="6 7" id="KW-0560">Oxidoreductase</keyword>
<dbReference type="InterPro" id="IPR001796">
    <property type="entry name" value="DHFR_dom"/>
</dbReference>
<comment type="function">
    <text evidence="7">Key enzyme in folate metabolism. Catalyzes an essential reaction for de novo glycine and purine synthesis, and for DNA precursor synthesis.</text>
</comment>
<dbReference type="EC" id="1.5.1.3" evidence="3 7"/>
<evidence type="ECO:0000256" key="6">
    <source>
        <dbReference type="ARBA" id="ARBA00023002"/>
    </source>
</evidence>
<dbReference type="PRINTS" id="PR00070">
    <property type="entry name" value="DHFR"/>
</dbReference>
<dbReference type="OrthoDB" id="9804315at2"/>
<name>A0A510V157_9CELL</name>